<dbReference type="Gene3D" id="3.30.420.10">
    <property type="entry name" value="Ribonuclease H-like superfamily/Ribonuclease H"/>
    <property type="match status" value="1"/>
</dbReference>
<sequence length="530" mass="59223">MLNDTDDFLGPVSQHSATQHKTSGATPLISKEPAPAPWVYDDTFGIVHHEGCRTCRHYMMHISDTVLDDSDTESYNLALHLRDKELRRRFVEGFRSGRSIQQEHDTERLKTYRAQRDEARASEAVYKTRVEETEAVVRRLEDELLDLQIAYDTFRSQSPCDWDSVSDWSDSPIALDASSLPAAPQVDSGESSDSQSPELLDQEDTDDYEEDEGDYESASISSDEEGSEAEVESEEEEETVGLAHPSDDEGADDVAALDDTGPVLQLNPLSFSTHQDTSEESDTYLNDNHSTPSPDFPNGQQSSAFFPAPRPSAPKLGSYSLVAIREQMQLAHRPDRQDVLTHIKSLVAQAHRTSPALRTEVQKVLLAEWRRPSPVPSISVDEVVYVDASGTGIGFVFGEHWQAWRFKKVWTKDCRQVQWAEAVAVELGIRLMIEAGFSGKALSLRSDNQQVVQAISGERVIGEIHATQIVQNVHRLCKKYCINLSVSWIPGVFNPADAPSRLLPVGGKRTRFPYHIGIPQHLQEFVAPYH</sequence>
<dbReference type="InterPro" id="IPR052055">
    <property type="entry name" value="Hepadnavirus_pol/RT"/>
</dbReference>
<proteinExistence type="predicted"/>
<gene>
    <name evidence="4" type="ORF">D9756_009133</name>
</gene>
<dbReference type="Pfam" id="PF13456">
    <property type="entry name" value="RVT_3"/>
    <property type="match status" value="1"/>
</dbReference>
<dbReference type="InterPro" id="IPR002156">
    <property type="entry name" value="RNaseH_domain"/>
</dbReference>
<feature type="compositionally biased region" description="Polar residues" evidence="2">
    <location>
        <begin position="13"/>
        <end position="25"/>
    </location>
</feature>
<feature type="domain" description="RNase H type-1" evidence="3">
    <location>
        <begin position="408"/>
        <end position="490"/>
    </location>
</feature>
<dbReference type="InterPro" id="IPR012337">
    <property type="entry name" value="RNaseH-like_sf"/>
</dbReference>
<evidence type="ECO:0000313" key="5">
    <source>
        <dbReference type="Proteomes" id="UP000559027"/>
    </source>
</evidence>
<feature type="region of interest" description="Disordered" evidence="2">
    <location>
        <begin position="273"/>
        <end position="310"/>
    </location>
</feature>
<dbReference type="EMBL" id="JAACJO010000015">
    <property type="protein sequence ID" value="KAF5349979.1"/>
    <property type="molecule type" value="Genomic_DNA"/>
</dbReference>
<comment type="caution">
    <text evidence="4">The sequence shown here is derived from an EMBL/GenBank/DDBJ whole genome shotgun (WGS) entry which is preliminary data.</text>
</comment>
<feature type="region of interest" description="Disordered" evidence="2">
    <location>
        <begin position="181"/>
        <end position="255"/>
    </location>
</feature>
<keyword evidence="1" id="KW-0175">Coiled coil</keyword>
<feature type="compositionally biased region" description="Polar residues" evidence="2">
    <location>
        <begin position="188"/>
        <end position="197"/>
    </location>
</feature>
<dbReference type="Proteomes" id="UP000559027">
    <property type="component" value="Unassembled WGS sequence"/>
</dbReference>
<dbReference type="PANTHER" id="PTHR33050">
    <property type="entry name" value="REVERSE TRANSCRIPTASE DOMAIN-CONTAINING PROTEIN"/>
    <property type="match status" value="1"/>
</dbReference>
<dbReference type="PANTHER" id="PTHR33050:SF7">
    <property type="entry name" value="RIBONUCLEASE H"/>
    <property type="match status" value="1"/>
</dbReference>
<evidence type="ECO:0000259" key="3">
    <source>
        <dbReference type="Pfam" id="PF13456"/>
    </source>
</evidence>
<keyword evidence="5" id="KW-1185">Reference proteome</keyword>
<feature type="compositionally biased region" description="Polar residues" evidence="2">
    <location>
        <begin position="283"/>
        <end position="301"/>
    </location>
</feature>
<dbReference type="CDD" id="cd09275">
    <property type="entry name" value="RNase_HI_RT_DIRS1"/>
    <property type="match status" value="1"/>
</dbReference>
<organism evidence="4 5">
    <name type="scientific">Leucocoprinus leucothites</name>
    <dbReference type="NCBI Taxonomy" id="201217"/>
    <lineage>
        <taxon>Eukaryota</taxon>
        <taxon>Fungi</taxon>
        <taxon>Dikarya</taxon>
        <taxon>Basidiomycota</taxon>
        <taxon>Agaricomycotina</taxon>
        <taxon>Agaricomycetes</taxon>
        <taxon>Agaricomycetidae</taxon>
        <taxon>Agaricales</taxon>
        <taxon>Agaricineae</taxon>
        <taxon>Agaricaceae</taxon>
        <taxon>Leucocoprinus</taxon>
    </lineage>
</organism>
<reference evidence="4 5" key="1">
    <citation type="journal article" date="2020" name="ISME J.">
        <title>Uncovering the hidden diversity of litter-decomposition mechanisms in mushroom-forming fungi.</title>
        <authorList>
            <person name="Floudas D."/>
            <person name="Bentzer J."/>
            <person name="Ahren D."/>
            <person name="Johansson T."/>
            <person name="Persson P."/>
            <person name="Tunlid A."/>
        </authorList>
    </citation>
    <scope>NUCLEOTIDE SEQUENCE [LARGE SCALE GENOMIC DNA]</scope>
    <source>
        <strain evidence="4 5">CBS 146.42</strain>
    </source>
</reference>
<accession>A0A8H5FUY8</accession>
<dbReference type="OrthoDB" id="3255824at2759"/>
<evidence type="ECO:0000256" key="1">
    <source>
        <dbReference type="SAM" id="Coils"/>
    </source>
</evidence>
<evidence type="ECO:0000256" key="2">
    <source>
        <dbReference type="SAM" id="MobiDB-lite"/>
    </source>
</evidence>
<feature type="compositionally biased region" description="Acidic residues" evidence="2">
    <location>
        <begin position="222"/>
        <end position="239"/>
    </location>
</feature>
<dbReference type="GO" id="GO:0004523">
    <property type="term" value="F:RNA-DNA hybrid ribonuclease activity"/>
    <property type="evidence" value="ECO:0007669"/>
    <property type="project" value="InterPro"/>
</dbReference>
<dbReference type="AlphaFoldDB" id="A0A8H5FUY8"/>
<evidence type="ECO:0000313" key="4">
    <source>
        <dbReference type="EMBL" id="KAF5349979.1"/>
    </source>
</evidence>
<feature type="region of interest" description="Disordered" evidence="2">
    <location>
        <begin position="1"/>
        <end position="30"/>
    </location>
</feature>
<dbReference type="SUPFAM" id="SSF53098">
    <property type="entry name" value="Ribonuclease H-like"/>
    <property type="match status" value="1"/>
</dbReference>
<protein>
    <recommendedName>
        <fullName evidence="3">RNase H type-1 domain-containing protein</fullName>
    </recommendedName>
</protein>
<dbReference type="InterPro" id="IPR036397">
    <property type="entry name" value="RNaseH_sf"/>
</dbReference>
<feature type="coiled-coil region" evidence="1">
    <location>
        <begin position="123"/>
        <end position="157"/>
    </location>
</feature>
<dbReference type="GO" id="GO:0003676">
    <property type="term" value="F:nucleic acid binding"/>
    <property type="evidence" value="ECO:0007669"/>
    <property type="project" value="InterPro"/>
</dbReference>
<name>A0A8H5FUY8_9AGAR</name>
<feature type="compositionally biased region" description="Acidic residues" evidence="2">
    <location>
        <begin position="200"/>
        <end position="215"/>
    </location>
</feature>